<sequence length="555" mass="61664">MSNLSLAQIFSTETWLLWSGDTMIATALLIAVVLLIRRPVAHFFGAQLSYLLWLLPLARLFLPAFSQTIEVDAPLANVKESIAAKVAEGAGAPAAVVADAPPAHDAMAPWLSDFGIWPLLITVWLGGAALFLIVQLAIYLQHRREILADARELNRIDDIRIVEVADIEGPFAFGVLRRFIAVPLDFATRYTDAEQRLALRHELSHHKARDLWANFAALLLLALHWFNPLAWLAYRYFRFDQEAACDARVLARADDQERAQYSRLIAKAATGRTLALGSPLTPRGKLKERLILMNQQPKSRARRALGSAAMIGGTATALALTATVSYAYVVKPVEKVDLEPSEVTEIADVRSVEVTPEPPEAPTVEVSDEDVVIDSDGTRVIVIETLDQDDDVEVDLDQEVSREVRVFHSDAGETERVIRVRTDPKTRIAISEAKAEALRARAEAHARAEEARVLALESIEGMNVELMIPQLSFRKDCSRGADTEKVVTDTSNGRTMLMVRMCDREHLAEARSSALEGLREARDDIASETDIPEKLRKKLMRTFDEQIARLEAERS</sequence>
<dbReference type="InterPro" id="IPR052173">
    <property type="entry name" value="Beta-lactam_resp_regulator"/>
</dbReference>
<gene>
    <name evidence="3" type="ORF">RB602_14985</name>
</gene>
<feature type="transmembrane region" description="Helical" evidence="1">
    <location>
        <begin position="116"/>
        <end position="140"/>
    </location>
</feature>
<evidence type="ECO:0000313" key="4">
    <source>
        <dbReference type="Proteomes" id="UP001302429"/>
    </source>
</evidence>
<dbReference type="RefSeq" id="WP_317081728.1">
    <property type="nucleotide sequence ID" value="NZ_CP136594.1"/>
</dbReference>
<protein>
    <submittedName>
        <fullName evidence="3">M56 family metallopeptidase</fullName>
    </submittedName>
</protein>
<reference evidence="3 4" key="1">
    <citation type="submission" date="2023-10" db="EMBL/GenBank/DDBJ databases">
        <title>Complete genome sequence of a Sphingomonadaceae bacterium.</title>
        <authorList>
            <person name="Yan C."/>
        </authorList>
    </citation>
    <scope>NUCLEOTIDE SEQUENCE [LARGE SCALE GENOMIC DNA]</scope>
    <source>
        <strain evidence="3 4">SCSIO 66989</strain>
    </source>
</reference>
<keyword evidence="1" id="KW-1133">Transmembrane helix</keyword>
<feature type="transmembrane region" description="Helical" evidence="1">
    <location>
        <begin position="211"/>
        <end position="234"/>
    </location>
</feature>
<evidence type="ECO:0000256" key="1">
    <source>
        <dbReference type="SAM" id="Phobius"/>
    </source>
</evidence>
<dbReference type="Pfam" id="PF05569">
    <property type="entry name" value="Peptidase_M56"/>
    <property type="match status" value="1"/>
</dbReference>
<feature type="domain" description="Peptidase M56" evidence="2">
    <location>
        <begin position="22"/>
        <end position="291"/>
    </location>
</feature>
<dbReference type="EMBL" id="CP136594">
    <property type="protein sequence ID" value="WOE75114.1"/>
    <property type="molecule type" value="Genomic_DNA"/>
</dbReference>
<proteinExistence type="predicted"/>
<feature type="transmembrane region" description="Helical" evidence="1">
    <location>
        <begin position="48"/>
        <end position="65"/>
    </location>
</feature>
<keyword evidence="1" id="KW-0472">Membrane</keyword>
<dbReference type="CDD" id="cd07341">
    <property type="entry name" value="M56_BlaR1_MecR1_like"/>
    <property type="match status" value="1"/>
</dbReference>
<dbReference type="InterPro" id="IPR008756">
    <property type="entry name" value="Peptidase_M56"/>
</dbReference>
<feature type="transmembrane region" description="Helical" evidence="1">
    <location>
        <begin position="15"/>
        <end position="36"/>
    </location>
</feature>
<dbReference type="Proteomes" id="UP001302429">
    <property type="component" value="Chromosome"/>
</dbReference>
<keyword evidence="1" id="KW-0812">Transmembrane</keyword>
<dbReference type="PANTHER" id="PTHR34978">
    <property type="entry name" value="POSSIBLE SENSOR-TRANSDUCER PROTEIN BLAR"/>
    <property type="match status" value="1"/>
</dbReference>
<accession>A0AA97F685</accession>
<dbReference type="AlphaFoldDB" id="A0AA97F685"/>
<evidence type="ECO:0000259" key="2">
    <source>
        <dbReference type="Pfam" id="PF05569"/>
    </source>
</evidence>
<dbReference type="PANTHER" id="PTHR34978:SF3">
    <property type="entry name" value="SLR0241 PROTEIN"/>
    <property type="match status" value="1"/>
</dbReference>
<dbReference type="KEGG" id="acoa:RB602_14985"/>
<keyword evidence="4" id="KW-1185">Reference proteome</keyword>
<evidence type="ECO:0000313" key="3">
    <source>
        <dbReference type="EMBL" id="WOE75114.1"/>
    </source>
</evidence>
<name>A0AA97F685_9SPHN</name>
<organism evidence="3 4">
    <name type="scientific">Alterisphingorhabdus coralli</name>
    <dbReference type="NCBI Taxonomy" id="3071408"/>
    <lineage>
        <taxon>Bacteria</taxon>
        <taxon>Pseudomonadati</taxon>
        <taxon>Pseudomonadota</taxon>
        <taxon>Alphaproteobacteria</taxon>
        <taxon>Sphingomonadales</taxon>
        <taxon>Sphingomonadaceae</taxon>
        <taxon>Alterisphingorhabdus (ex Yan et al. 2024)</taxon>
    </lineage>
</organism>